<keyword evidence="1" id="KW-1133">Transmembrane helix</keyword>
<keyword evidence="1" id="KW-0472">Membrane</keyword>
<evidence type="ECO:0000313" key="2">
    <source>
        <dbReference type="EMBL" id="QMI57973.1"/>
    </source>
</evidence>
<accession>A0A7D7B5S5</accession>
<keyword evidence="1" id="KW-0812">Transmembrane</keyword>
<organism evidence="2">
    <name type="scientific">Pacific black duck sicinivirus-like virus</name>
    <dbReference type="NCBI Taxonomy" id="2759415"/>
    <lineage>
        <taxon>Viruses</taxon>
        <taxon>Riboviria</taxon>
        <taxon>Orthornavirae</taxon>
        <taxon>Pisuviricota</taxon>
        <taxon>Pisoniviricetes</taxon>
        <taxon>Picornavirales</taxon>
        <taxon>Picornaviridae</taxon>
        <taxon>Kodimesavirinae</taxon>
        <taxon>Sicinivirus</taxon>
    </lineage>
</organism>
<feature type="transmembrane region" description="Helical" evidence="1">
    <location>
        <begin position="35"/>
        <end position="56"/>
    </location>
</feature>
<name>A0A7D7B5S5_9PICO</name>
<reference evidence="2" key="1">
    <citation type="journal article" date="2020" name="Sci">
        <title>Metagenomics characterisation of avian parvoviruses and picornaviruses from Australian wild ducks.</title>
        <authorList>
            <person name="Vibin J."/>
            <person name="Chamings A."/>
            <person name="Klaassen M."/>
            <person name="Bhatta T.R."/>
            <person name="Alexandersen S."/>
        </authorList>
    </citation>
    <scope>NUCLEOTIDE SEQUENCE</scope>
    <source>
        <strain evidence="2">PBDSV/4111nt/PBD05.18-AU-2018</strain>
    </source>
</reference>
<proteinExistence type="predicted"/>
<feature type="transmembrane region" description="Helical" evidence="1">
    <location>
        <begin position="12"/>
        <end position="28"/>
    </location>
</feature>
<feature type="transmembrane region" description="Helical" evidence="1">
    <location>
        <begin position="92"/>
        <end position="115"/>
    </location>
</feature>
<dbReference type="EMBL" id="MT247839">
    <property type="protein sequence ID" value="QMI57973.1"/>
    <property type="molecule type" value="Genomic_RNA"/>
</dbReference>
<evidence type="ECO:0000256" key="1">
    <source>
        <dbReference type="SAM" id="Phobius"/>
    </source>
</evidence>
<protein>
    <submittedName>
        <fullName evidence="2">Uncharacterized protein</fullName>
    </submittedName>
</protein>
<sequence>MATPVWTESTPLNDWSWLLTLVHIILAVNRIPGWLVASLLFVLSILFACLNGFWAIPPAYCGYGNQTRACGISVSHQRVRSYPEFSSGQERFLIACAYFSLYTLQWLLALVYAWLVPTTSFHRPHASPEPLFLSEEDLP</sequence>